<dbReference type="GO" id="GO:0005886">
    <property type="term" value="C:plasma membrane"/>
    <property type="evidence" value="ECO:0007669"/>
    <property type="project" value="UniProtKB-SubCell"/>
</dbReference>
<dbReference type="PIRSF" id="PIRSF035875">
    <property type="entry name" value="RNase_BN"/>
    <property type="match status" value="1"/>
</dbReference>
<evidence type="ECO:0000256" key="2">
    <source>
        <dbReference type="ARBA" id="ARBA00022475"/>
    </source>
</evidence>
<dbReference type="Proteomes" id="UP000035720">
    <property type="component" value="Unassembled WGS sequence"/>
</dbReference>
<dbReference type="STRING" id="1193518.BN13_50014"/>
<keyword evidence="8" id="KW-1185">Reference proteome</keyword>
<evidence type="ECO:0000256" key="6">
    <source>
        <dbReference type="SAM" id="Phobius"/>
    </source>
</evidence>
<keyword evidence="4 6" id="KW-1133">Transmembrane helix</keyword>
<evidence type="ECO:0000256" key="5">
    <source>
        <dbReference type="ARBA" id="ARBA00023136"/>
    </source>
</evidence>
<comment type="subcellular location">
    <subcellularLocation>
        <location evidence="1">Cell membrane</location>
        <topology evidence="1">Multi-pass membrane protein</topology>
    </subcellularLocation>
</comment>
<feature type="transmembrane region" description="Helical" evidence="6">
    <location>
        <begin position="36"/>
        <end position="64"/>
    </location>
</feature>
<dbReference type="InterPro" id="IPR017039">
    <property type="entry name" value="Virul_fac_BrkB"/>
</dbReference>
<comment type="caution">
    <text evidence="7">The sequence shown here is derived from an EMBL/GenBank/DDBJ whole genome shotgun (WGS) entry which is preliminary data.</text>
</comment>
<evidence type="ECO:0000256" key="3">
    <source>
        <dbReference type="ARBA" id="ARBA00022692"/>
    </source>
</evidence>
<dbReference type="PANTHER" id="PTHR30213:SF1">
    <property type="entry name" value="INNER MEMBRANE PROTEIN YHJD"/>
    <property type="match status" value="1"/>
</dbReference>
<evidence type="ECO:0000256" key="4">
    <source>
        <dbReference type="ARBA" id="ARBA00022989"/>
    </source>
</evidence>
<feature type="transmembrane region" description="Helical" evidence="6">
    <location>
        <begin position="251"/>
        <end position="268"/>
    </location>
</feature>
<evidence type="ECO:0000256" key="1">
    <source>
        <dbReference type="ARBA" id="ARBA00004651"/>
    </source>
</evidence>
<name>A0A077MD89_9MICO</name>
<evidence type="ECO:0000313" key="8">
    <source>
        <dbReference type="Proteomes" id="UP000035720"/>
    </source>
</evidence>
<sequence length="296" mass="31250">MRLAVRDRVEQLRRRSPLVDHLWCATRHYLDAQGSLLAAAVTYYAFLSLFPLCALAFAAVGTFARVFPEARNDLARTLESMLPGVIGPGAHQLSLATLESTAATAAGFGLVAVLYAGVSWMSDLRSGLTTVFGADGTKQPNVVIAYLQNLVSLLAIGAVLLVGLIASGLLAAVTRHAPDTNAFVRLVLDGASVASGTAMGTLFFFVLFRRFAPPNLAHRALVSGALLGAVLFEILKQLSGRLLASTTTQPAFQSFGISLILLVWIYYFSRICMYAAAWAATASSPATAPATTGAPT</sequence>
<feature type="transmembrane region" description="Helical" evidence="6">
    <location>
        <begin position="220"/>
        <end position="239"/>
    </location>
</feature>
<dbReference type="EMBL" id="CAJC01000161">
    <property type="protein sequence ID" value="CCI53845.1"/>
    <property type="molecule type" value="Genomic_DNA"/>
</dbReference>
<organism evidence="7 8">
    <name type="scientific">Nostocoides jenkinsii Ben 74</name>
    <dbReference type="NCBI Taxonomy" id="1193518"/>
    <lineage>
        <taxon>Bacteria</taxon>
        <taxon>Bacillati</taxon>
        <taxon>Actinomycetota</taxon>
        <taxon>Actinomycetes</taxon>
        <taxon>Micrococcales</taxon>
        <taxon>Intrasporangiaceae</taxon>
        <taxon>Nostocoides</taxon>
    </lineage>
</organism>
<keyword evidence="5 6" id="KW-0472">Membrane</keyword>
<reference evidence="7 8" key="1">
    <citation type="journal article" date="2013" name="ISME J.">
        <title>A metabolic model for members of the genus Tetrasphaera involved in enhanced biological phosphorus removal.</title>
        <authorList>
            <person name="Kristiansen R."/>
            <person name="Nguyen H.T.T."/>
            <person name="Saunders A.M."/>
            <person name="Nielsen J.L."/>
            <person name="Wimmer R."/>
            <person name="Le V.Q."/>
            <person name="McIlroy S.J."/>
            <person name="Petrovski S."/>
            <person name="Seviour R.J."/>
            <person name="Calteau A."/>
            <person name="Nielsen K.L."/>
            <person name="Nielsen P.H."/>
        </authorList>
    </citation>
    <scope>NUCLEOTIDE SEQUENCE [LARGE SCALE GENOMIC DNA]</scope>
    <source>
        <strain evidence="7 8">Ben 74</strain>
    </source>
</reference>
<feature type="transmembrane region" description="Helical" evidence="6">
    <location>
        <begin position="186"/>
        <end position="208"/>
    </location>
</feature>
<proteinExistence type="predicted"/>
<evidence type="ECO:0000313" key="7">
    <source>
        <dbReference type="EMBL" id="CCI53845.1"/>
    </source>
</evidence>
<dbReference type="PANTHER" id="PTHR30213">
    <property type="entry name" value="INNER MEMBRANE PROTEIN YHJD"/>
    <property type="match status" value="1"/>
</dbReference>
<accession>A0A077MD89</accession>
<gene>
    <name evidence="7" type="ORF">BN13_50014</name>
</gene>
<dbReference type="OrthoDB" id="5143175at2"/>
<keyword evidence="3 6" id="KW-0812">Transmembrane</keyword>
<keyword evidence="2" id="KW-1003">Cell membrane</keyword>
<dbReference type="AlphaFoldDB" id="A0A077MD89"/>
<protein>
    <submittedName>
        <fullName evidence="7">Uncharacterized protein</fullName>
    </submittedName>
</protein>
<dbReference type="Pfam" id="PF03631">
    <property type="entry name" value="Virul_fac_BrkB"/>
    <property type="match status" value="1"/>
</dbReference>
<feature type="transmembrane region" description="Helical" evidence="6">
    <location>
        <begin position="102"/>
        <end position="122"/>
    </location>
</feature>
<feature type="transmembrane region" description="Helical" evidence="6">
    <location>
        <begin position="143"/>
        <end position="166"/>
    </location>
</feature>